<feature type="non-terminal residue" evidence="2">
    <location>
        <position position="1"/>
    </location>
</feature>
<dbReference type="GO" id="GO:0003676">
    <property type="term" value="F:nucleic acid binding"/>
    <property type="evidence" value="ECO:0007669"/>
    <property type="project" value="InterPro"/>
</dbReference>
<dbReference type="EMBL" id="CM003609">
    <property type="protein sequence ID" value="KYP64675.1"/>
    <property type="molecule type" value="Genomic_DNA"/>
</dbReference>
<name>A0A151TCB7_CAJCA</name>
<gene>
    <name evidence="2" type="ORF">KK1_019280</name>
</gene>
<dbReference type="InterPro" id="IPR002156">
    <property type="entry name" value="RNaseH_domain"/>
</dbReference>
<dbReference type="CDD" id="cd06222">
    <property type="entry name" value="RNase_H_like"/>
    <property type="match status" value="1"/>
</dbReference>
<evidence type="ECO:0000259" key="1">
    <source>
        <dbReference type="Pfam" id="PF13456"/>
    </source>
</evidence>
<sequence length="75" mass="8479">LCDFSVNLGDSSVLEAELKAILLGLKLAWSRGFRNIRVDSDSKLEVNLLSNGLQYPFYNIIRSIHEVQSNLRQVT</sequence>
<dbReference type="InterPro" id="IPR012337">
    <property type="entry name" value="RNaseH-like_sf"/>
</dbReference>
<evidence type="ECO:0000313" key="2">
    <source>
        <dbReference type="EMBL" id="KYP64675.1"/>
    </source>
</evidence>
<dbReference type="InterPro" id="IPR036397">
    <property type="entry name" value="RNaseH_sf"/>
</dbReference>
<accession>A0A151TCB7</accession>
<keyword evidence="3" id="KW-1185">Reference proteome</keyword>
<dbReference type="AlphaFoldDB" id="A0A151TCB7"/>
<organism evidence="2 3">
    <name type="scientific">Cajanus cajan</name>
    <name type="common">Pigeon pea</name>
    <name type="synonym">Cajanus indicus</name>
    <dbReference type="NCBI Taxonomy" id="3821"/>
    <lineage>
        <taxon>Eukaryota</taxon>
        <taxon>Viridiplantae</taxon>
        <taxon>Streptophyta</taxon>
        <taxon>Embryophyta</taxon>
        <taxon>Tracheophyta</taxon>
        <taxon>Spermatophyta</taxon>
        <taxon>Magnoliopsida</taxon>
        <taxon>eudicotyledons</taxon>
        <taxon>Gunneridae</taxon>
        <taxon>Pentapetalae</taxon>
        <taxon>rosids</taxon>
        <taxon>fabids</taxon>
        <taxon>Fabales</taxon>
        <taxon>Fabaceae</taxon>
        <taxon>Papilionoideae</taxon>
        <taxon>50 kb inversion clade</taxon>
        <taxon>NPAAA clade</taxon>
        <taxon>indigoferoid/millettioid clade</taxon>
        <taxon>Phaseoleae</taxon>
        <taxon>Cajanus</taxon>
    </lineage>
</organism>
<dbReference type="SUPFAM" id="SSF53098">
    <property type="entry name" value="Ribonuclease H-like"/>
    <property type="match status" value="1"/>
</dbReference>
<evidence type="ECO:0000313" key="3">
    <source>
        <dbReference type="Proteomes" id="UP000075243"/>
    </source>
</evidence>
<dbReference type="PANTHER" id="PTHR47723">
    <property type="entry name" value="OS05G0353850 PROTEIN"/>
    <property type="match status" value="1"/>
</dbReference>
<dbReference type="Pfam" id="PF13456">
    <property type="entry name" value="RVT_3"/>
    <property type="match status" value="1"/>
</dbReference>
<dbReference type="GO" id="GO:0004523">
    <property type="term" value="F:RNA-DNA hybrid ribonuclease activity"/>
    <property type="evidence" value="ECO:0007669"/>
    <property type="project" value="InterPro"/>
</dbReference>
<feature type="domain" description="RNase H type-1" evidence="1">
    <location>
        <begin position="10"/>
        <end position="74"/>
    </location>
</feature>
<dbReference type="Proteomes" id="UP000075243">
    <property type="component" value="Chromosome 7"/>
</dbReference>
<protein>
    <recommendedName>
        <fullName evidence="1">RNase H type-1 domain-containing protein</fullName>
    </recommendedName>
</protein>
<dbReference type="InterPro" id="IPR053151">
    <property type="entry name" value="RNase_H-like"/>
</dbReference>
<dbReference type="InterPro" id="IPR044730">
    <property type="entry name" value="RNase_H-like_dom_plant"/>
</dbReference>
<dbReference type="Gramene" id="C.cajan_18733.t">
    <property type="protein sequence ID" value="C.cajan_18733.t.cds1"/>
    <property type="gene ID" value="C.cajan_18733"/>
</dbReference>
<proteinExistence type="predicted"/>
<dbReference type="Gene3D" id="3.30.420.10">
    <property type="entry name" value="Ribonuclease H-like superfamily/Ribonuclease H"/>
    <property type="match status" value="1"/>
</dbReference>
<reference evidence="2 3" key="1">
    <citation type="journal article" date="2012" name="Nat. Biotechnol.">
        <title>Draft genome sequence of pigeonpea (Cajanus cajan), an orphan legume crop of resource-poor farmers.</title>
        <authorList>
            <person name="Varshney R.K."/>
            <person name="Chen W."/>
            <person name="Li Y."/>
            <person name="Bharti A.K."/>
            <person name="Saxena R.K."/>
            <person name="Schlueter J.A."/>
            <person name="Donoghue M.T."/>
            <person name="Azam S."/>
            <person name="Fan G."/>
            <person name="Whaley A.M."/>
            <person name="Farmer A.D."/>
            <person name="Sheridan J."/>
            <person name="Iwata A."/>
            <person name="Tuteja R."/>
            <person name="Penmetsa R.V."/>
            <person name="Wu W."/>
            <person name="Upadhyaya H.D."/>
            <person name="Yang S.P."/>
            <person name="Shah T."/>
            <person name="Saxena K.B."/>
            <person name="Michael T."/>
            <person name="McCombie W.R."/>
            <person name="Yang B."/>
            <person name="Zhang G."/>
            <person name="Yang H."/>
            <person name="Wang J."/>
            <person name="Spillane C."/>
            <person name="Cook D.R."/>
            <person name="May G.D."/>
            <person name="Xu X."/>
            <person name="Jackson S.A."/>
        </authorList>
    </citation>
    <scope>NUCLEOTIDE SEQUENCE [LARGE SCALE GENOMIC DNA]</scope>
    <source>
        <strain evidence="3">cv. Asha</strain>
    </source>
</reference>
<dbReference type="PANTHER" id="PTHR47723:SF19">
    <property type="entry name" value="POLYNUCLEOTIDYL TRANSFERASE, RIBONUCLEASE H-LIKE SUPERFAMILY PROTEIN"/>
    <property type="match status" value="1"/>
</dbReference>